<evidence type="ECO:0000256" key="1">
    <source>
        <dbReference type="ARBA" id="ARBA00008372"/>
    </source>
</evidence>
<comment type="similarity">
    <text evidence="1">Belongs to the CAF1 family.</text>
</comment>
<dbReference type="AlphaFoldDB" id="A0A836GH29"/>
<reference evidence="3" key="2">
    <citation type="journal article" date="2021" name="Sci. Data">
        <title>Chromosome-scale genome sequencing, assembly and annotation of six genomes from subfamily Leishmaniinae.</title>
        <authorList>
            <person name="Almutairi H."/>
            <person name="Urbaniak M.D."/>
            <person name="Bates M.D."/>
            <person name="Jariyapan N."/>
            <person name="Kwakye-Nuako G."/>
            <person name="Thomaz Soccol V."/>
            <person name="Al-Salem W.S."/>
            <person name="Dillon R.J."/>
            <person name="Bates P.A."/>
            <person name="Gatherer D."/>
        </authorList>
    </citation>
    <scope>NUCLEOTIDE SEQUENCE [LARGE SCALE GENOMIC DNA]</scope>
</reference>
<dbReference type="PANTHER" id="PTHR15092:SF22">
    <property type="entry name" value="POLY(A)-SPECIFIC RIBONUCLEASE PNLDC1"/>
    <property type="match status" value="1"/>
</dbReference>
<sequence>MDITRFNQLVALPDFAREVQRCEFCAIDQEMTGVDAPGASALFGAPPEAVYHAKRAAVETYNAFQMGIALFTKAQNNTYEVRPYNFYLLNCSGDLRLSLSAISFLAANHMNFQTWLTSGLPFCNQEQEYVYEEKRQAPFSDEVEKNTADAMIEVIDEWLSSGSGQLVNEVSCSIDFARRFQAFISRRYDSHITASYDGKPYLAQKIKFTFTKLDTNDWAIEREKSRLQSERDKARQLGFRQFWKVLLQSGKPIVGHNFMHDAMFMIHMHETTLPVNYIEFKRILQRKLPVIYDTKTMAAKLTGDDAFQVTHLETLYQECRRRAGLSSEEFTQQYQLPSGFYSYNDYAVKVQSKAHEAAYDAYMTGIVFLLMHRLYPNAFIGLKNIISAFGSAYFFCVDTEDQLVNPDTFVLRCTIPCYTEEIESLFFSTEKSSAQATENGKVDIRKLSYQVSALETSEDTKKCTSFCVRMKQSTGLDDLRRRLQSIREKDLSSGTNVNLLLLDSITVHKIE</sequence>
<dbReference type="Gene3D" id="3.30.420.10">
    <property type="entry name" value="Ribonuclease H-like superfamily/Ribonuclease H"/>
    <property type="match status" value="1"/>
</dbReference>
<keyword evidence="3" id="KW-1185">Reference proteome</keyword>
<proteinExistence type="inferred from homology"/>
<accession>A0A836GH29</accession>
<dbReference type="InterPro" id="IPR051181">
    <property type="entry name" value="CAF1_poly(A)_ribonucleases"/>
</dbReference>
<dbReference type="GO" id="GO:0003723">
    <property type="term" value="F:RNA binding"/>
    <property type="evidence" value="ECO:0007669"/>
    <property type="project" value="TreeGrafter"/>
</dbReference>
<evidence type="ECO:0000313" key="3">
    <source>
        <dbReference type="Proteomes" id="UP000674143"/>
    </source>
</evidence>
<dbReference type="PANTHER" id="PTHR15092">
    <property type="entry name" value="POLY A -SPECIFIC RIBONUCLEASE/TARGET OF EGR1, MEMBER 1"/>
    <property type="match status" value="1"/>
</dbReference>
<comment type="caution">
    <text evidence="2">The sequence shown here is derived from an EMBL/GenBank/DDBJ whole genome shotgun (WGS) entry which is preliminary data.</text>
</comment>
<evidence type="ECO:0000313" key="2">
    <source>
        <dbReference type="EMBL" id="KAG5465225.1"/>
    </source>
</evidence>
<organism evidence="2 3">
    <name type="scientific">Leishmania orientalis</name>
    <dbReference type="NCBI Taxonomy" id="2249476"/>
    <lineage>
        <taxon>Eukaryota</taxon>
        <taxon>Discoba</taxon>
        <taxon>Euglenozoa</taxon>
        <taxon>Kinetoplastea</taxon>
        <taxon>Metakinetoplastina</taxon>
        <taxon>Trypanosomatida</taxon>
        <taxon>Trypanosomatidae</taxon>
        <taxon>Leishmaniinae</taxon>
        <taxon>Leishmania</taxon>
    </lineage>
</organism>
<dbReference type="SUPFAM" id="SSF53098">
    <property type="entry name" value="Ribonuclease H-like"/>
    <property type="match status" value="1"/>
</dbReference>
<dbReference type="InterPro" id="IPR006941">
    <property type="entry name" value="RNase_CAF1"/>
</dbReference>
<gene>
    <name evidence="2" type="ORF">LSCM4_00679</name>
</gene>
<reference evidence="3" key="1">
    <citation type="journal article" date="2021" name="Microbiol. Resour. Announc.">
        <title>LGAAP: Leishmaniinae Genome Assembly and Annotation Pipeline.</title>
        <authorList>
            <person name="Almutairi H."/>
            <person name="Urbaniak M.D."/>
            <person name="Bates M.D."/>
            <person name="Jariyapan N."/>
            <person name="Kwakye-Nuako G."/>
            <person name="Thomaz-Soccol V."/>
            <person name="Al-Salem W.S."/>
            <person name="Dillon R.J."/>
            <person name="Bates P.A."/>
            <person name="Gatherer D."/>
        </authorList>
    </citation>
    <scope>NUCLEOTIDE SEQUENCE [LARGE SCALE GENOMIC DNA]</scope>
</reference>
<dbReference type="KEGG" id="loi:92356689"/>
<protein>
    <submittedName>
        <fullName evidence="2">Uncharacterized protein</fullName>
    </submittedName>
</protein>
<dbReference type="Pfam" id="PF04857">
    <property type="entry name" value="CAF1"/>
    <property type="match status" value="1"/>
</dbReference>
<dbReference type="InterPro" id="IPR012337">
    <property type="entry name" value="RNaseH-like_sf"/>
</dbReference>
<dbReference type="GeneID" id="92356689"/>
<dbReference type="InterPro" id="IPR036397">
    <property type="entry name" value="RNaseH_sf"/>
</dbReference>
<name>A0A836GH29_9TRYP</name>
<dbReference type="EMBL" id="JAFHLR010000036">
    <property type="protein sequence ID" value="KAG5465225.1"/>
    <property type="molecule type" value="Genomic_DNA"/>
</dbReference>
<dbReference type="Proteomes" id="UP000674143">
    <property type="component" value="Unassembled WGS sequence"/>
</dbReference>
<dbReference type="GO" id="GO:0000175">
    <property type="term" value="F:3'-5'-RNA exonuclease activity"/>
    <property type="evidence" value="ECO:0007669"/>
    <property type="project" value="TreeGrafter"/>
</dbReference>
<dbReference type="SMR" id="A0A836GH29"/>
<dbReference type="RefSeq" id="XP_067058856.1">
    <property type="nucleotide sequence ID" value="XM_067202755.1"/>
</dbReference>